<evidence type="ECO:0000256" key="2">
    <source>
        <dbReference type="SAM" id="MobiDB-lite"/>
    </source>
</evidence>
<dbReference type="Gramene" id="KMS64670">
    <property type="protein sequence ID" value="KMS64670"/>
    <property type="gene ID" value="BVRB_017880"/>
</dbReference>
<evidence type="ECO:0000259" key="3">
    <source>
        <dbReference type="PROSITE" id="PS50192"/>
    </source>
</evidence>
<sequence length="94" mass="10141">LKNAKRDDTTANSGPRVGVHNASGDKTQGATGSDNIDDDLDVLGSNLKKLGGLADTMGNAVDEQTEMAGHLNRRTDEVDDKFKKQNKKMDKLLE</sequence>
<dbReference type="SUPFAM" id="SSF58038">
    <property type="entry name" value="SNARE fusion complex"/>
    <property type="match status" value="1"/>
</dbReference>
<reference evidence="4 5" key="1">
    <citation type="journal article" date="2014" name="Nature">
        <title>The genome of the recently domesticated crop plant sugar beet (Beta vulgaris).</title>
        <authorList>
            <person name="Dohm J.C."/>
            <person name="Minoche A.E."/>
            <person name="Holtgrawe D."/>
            <person name="Capella-Gutierrez S."/>
            <person name="Zakrzewski F."/>
            <person name="Tafer H."/>
            <person name="Rupp O."/>
            <person name="Sorensen T.R."/>
            <person name="Stracke R."/>
            <person name="Reinhardt R."/>
            <person name="Goesmann A."/>
            <person name="Kraft T."/>
            <person name="Schulz B."/>
            <person name="Stadler P.F."/>
            <person name="Schmidt T."/>
            <person name="Gabaldon T."/>
            <person name="Lehrach H."/>
            <person name="Weisshaar B."/>
            <person name="Himmelbauer H."/>
        </authorList>
    </citation>
    <scope>NUCLEOTIDE SEQUENCE [LARGE SCALE GENOMIC DNA]</scope>
    <source>
        <tissue evidence="4">Taproot</tissue>
    </source>
</reference>
<proteinExistence type="predicted"/>
<dbReference type="GO" id="GO:0015031">
    <property type="term" value="P:protein transport"/>
    <property type="evidence" value="ECO:0007669"/>
    <property type="project" value="UniProtKB-KW"/>
</dbReference>
<feature type="non-terminal residue" evidence="4">
    <location>
        <position position="1"/>
    </location>
</feature>
<accession>A0A0J8BFT2</accession>
<dbReference type="AlphaFoldDB" id="A0A0J8BFT2"/>
<dbReference type="EMBL" id="KQ125899">
    <property type="protein sequence ID" value="KMS64670.1"/>
    <property type="molecule type" value="Genomic_DNA"/>
</dbReference>
<evidence type="ECO:0000313" key="5">
    <source>
        <dbReference type="Proteomes" id="UP000035740"/>
    </source>
</evidence>
<feature type="region of interest" description="Disordered" evidence="2">
    <location>
        <begin position="63"/>
        <end position="94"/>
    </location>
</feature>
<feature type="region of interest" description="Disordered" evidence="2">
    <location>
        <begin position="1"/>
        <end position="40"/>
    </location>
</feature>
<keyword evidence="1" id="KW-0813">Transport</keyword>
<evidence type="ECO:0000256" key="1">
    <source>
        <dbReference type="ARBA" id="ARBA00022927"/>
    </source>
</evidence>
<dbReference type="PROSITE" id="PS50192">
    <property type="entry name" value="T_SNARE"/>
    <property type="match status" value="1"/>
</dbReference>
<gene>
    <name evidence="4" type="ORF">BVRB_017880</name>
</gene>
<feature type="compositionally biased region" description="Basic and acidic residues" evidence="2">
    <location>
        <begin position="73"/>
        <end position="94"/>
    </location>
</feature>
<feature type="domain" description="T-SNARE coiled-coil homology" evidence="3">
    <location>
        <begin position="30"/>
        <end position="92"/>
    </location>
</feature>
<evidence type="ECO:0000313" key="4">
    <source>
        <dbReference type="EMBL" id="KMS64670.1"/>
    </source>
</evidence>
<feature type="compositionally biased region" description="Polar residues" evidence="2">
    <location>
        <begin position="24"/>
        <end position="34"/>
    </location>
</feature>
<keyword evidence="1" id="KW-0653">Protein transport</keyword>
<dbReference type="Gene3D" id="1.20.5.110">
    <property type="match status" value="1"/>
</dbReference>
<keyword evidence="5" id="KW-1185">Reference proteome</keyword>
<protein>
    <recommendedName>
        <fullName evidence="3">t-SNARE coiled-coil homology domain-containing protein</fullName>
    </recommendedName>
</protein>
<dbReference type="InterPro" id="IPR000727">
    <property type="entry name" value="T_SNARE_dom"/>
</dbReference>
<name>A0A0J8BFT2_BETVV</name>
<organism evidence="4 5">
    <name type="scientific">Beta vulgaris subsp. vulgaris</name>
    <name type="common">Beet</name>
    <dbReference type="NCBI Taxonomy" id="3555"/>
    <lineage>
        <taxon>Eukaryota</taxon>
        <taxon>Viridiplantae</taxon>
        <taxon>Streptophyta</taxon>
        <taxon>Embryophyta</taxon>
        <taxon>Tracheophyta</taxon>
        <taxon>Spermatophyta</taxon>
        <taxon>Magnoliopsida</taxon>
        <taxon>eudicotyledons</taxon>
        <taxon>Gunneridae</taxon>
        <taxon>Pentapetalae</taxon>
        <taxon>Caryophyllales</taxon>
        <taxon>Chenopodiaceae</taxon>
        <taxon>Betoideae</taxon>
        <taxon>Beta</taxon>
    </lineage>
</organism>
<dbReference type="Proteomes" id="UP000035740">
    <property type="component" value="Unassembled WGS sequence"/>
</dbReference>